<dbReference type="Proteomes" id="UP001500782">
    <property type="component" value="Unassembled WGS sequence"/>
</dbReference>
<keyword evidence="2" id="KW-1185">Reference proteome</keyword>
<gene>
    <name evidence="1" type="ORF">GCM10008967_19950</name>
</gene>
<dbReference type="PANTHER" id="PTHR34387:SF1">
    <property type="entry name" value="PERIPLASMIC IMMUNOGENIC PROTEIN"/>
    <property type="match status" value="1"/>
</dbReference>
<name>A0ABP3FZ99_9BACI</name>
<dbReference type="RefSeq" id="WP_343798691.1">
    <property type="nucleotide sequence ID" value="NZ_BAAADJ010000021.1"/>
</dbReference>
<sequence>MYYQTPYFQYAHRNQTNGKNNKVEVLGEGKVSASPDIAIIRLGVITDGKELTNVLSENSDAMNNVITSLKGQGIPDENIKTDEYRIDIQYDYIDGKQVFRGYRVTNMIEVTIDNVNMSGVVVDTAVKNGANTVSNIEFAIENPANYYNQALELAVENAHSKASTIAKATGVTLQPVPFSISEVTTPQERPVMYETTAMVKGVSTPPIQAGELEITAKIIAKYSFS</sequence>
<dbReference type="PANTHER" id="PTHR34387">
    <property type="entry name" value="SLR1258 PROTEIN"/>
    <property type="match status" value="1"/>
</dbReference>
<proteinExistence type="predicted"/>
<dbReference type="InterPro" id="IPR052022">
    <property type="entry name" value="26kDa_periplasmic_antigen"/>
</dbReference>
<accession>A0ABP3FZ99</accession>
<evidence type="ECO:0000313" key="1">
    <source>
        <dbReference type="EMBL" id="GAA0329463.1"/>
    </source>
</evidence>
<dbReference type="Gene3D" id="3.30.70.2970">
    <property type="entry name" value="Protein of unknown function (DUF541), domain 2"/>
    <property type="match status" value="1"/>
</dbReference>
<dbReference type="InterPro" id="IPR007497">
    <property type="entry name" value="SIMPL/DUF541"/>
</dbReference>
<dbReference type="Gene3D" id="3.30.110.170">
    <property type="entry name" value="Protein of unknown function (DUF541), domain 1"/>
    <property type="match status" value="1"/>
</dbReference>
<protein>
    <submittedName>
        <fullName evidence="1">SIMPL domain-containing protein</fullName>
    </submittedName>
</protein>
<reference evidence="2" key="1">
    <citation type="journal article" date="2019" name="Int. J. Syst. Evol. Microbiol.">
        <title>The Global Catalogue of Microorganisms (GCM) 10K type strain sequencing project: providing services to taxonomists for standard genome sequencing and annotation.</title>
        <authorList>
            <consortium name="The Broad Institute Genomics Platform"/>
            <consortium name="The Broad Institute Genome Sequencing Center for Infectious Disease"/>
            <person name="Wu L."/>
            <person name="Ma J."/>
        </authorList>
    </citation>
    <scope>NUCLEOTIDE SEQUENCE [LARGE SCALE GENOMIC DNA]</scope>
    <source>
        <strain evidence="2">JCM 9731</strain>
    </source>
</reference>
<dbReference type="Pfam" id="PF04402">
    <property type="entry name" value="SIMPL"/>
    <property type="match status" value="1"/>
</dbReference>
<dbReference type="EMBL" id="BAAADJ010000021">
    <property type="protein sequence ID" value="GAA0329463.1"/>
    <property type="molecule type" value="Genomic_DNA"/>
</dbReference>
<comment type="caution">
    <text evidence="1">The sequence shown here is derived from an EMBL/GenBank/DDBJ whole genome shotgun (WGS) entry which is preliminary data.</text>
</comment>
<evidence type="ECO:0000313" key="2">
    <source>
        <dbReference type="Proteomes" id="UP001500782"/>
    </source>
</evidence>
<organism evidence="1 2">
    <name type="scientific">Bacillus carboniphilus</name>
    <dbReference type="NCBI Taxonomy" id="86663"/>
    <lineage>
        <taxon>Bacteria</taxon>
        <taxon>Bacillati</taxon>
        <taxon>Bacillota</taxon>
        <taxon>Bacilli</taxon>
        <taxon>Bacillales</taxon>
        <taxon>Bacillaceae</taxon>
        <taxon>Bacillus</taxon>
    </lineage>
</organism>